<proteinExistence type="predicted"/>
<accession>A0AAN8F3M5</accession>
<feature type="compositionally biased region" description="Basic and acidic residues" evidence="1">
    <location>
        <begin position="198"/>
        <end position="213"/>
    </location>
</feature>
<evidence type="ECO:0000256" key="1">
    <source>
        <dbReference type="SAM" id="MobiDB-lite"/>
    </source>
</evidence>
<sequence>MRLAISTISLLAVTYAIPVIISEERINAILEKLRRAHAIGEFAVNTPTGIYPIKDINKDNLREIFNFAQAGTKDEEVDLEDHKAVPDGNLDGEPFTVEKDHSEMAATLKNKESKDKPSMDSMKAKATKTIKVKPAEEDKTKSSGATGSKLANAEKTKPSKTTEAPLAQADKEESTEMTEAPTTVTEKVQTTKAAAAPSEREVESEVTEKSAAEEEKDGTGANATATVLDKVSPSDAIEDRTLNATETAEIALEDTTAKDNNSTKNETSTGAEVSENHDPNEETVNEIVEATINEAHGANAVADSSSGDSSEVAVTKEAREEILTEKRMAHKSSDLASLKKSGAEAPAHVSKHDELEGSGELHDHDEVKESSGFPDDSPMPAADSTMLLTGNGSEPIDASLDVLASAGHVVIAKSSSHSLPTITIPQNPEEPYVFVPVQSYKGKQLPGVSYLLIPKKYENKVSDYLTSKTR</sequence>
<organism evidence="3 4">
    <name type="scientific">Trichostrongylus colubriformis</name>
    <name type="common">Black scour worm</name>
    <dbReference type="NCBI Taxonomy" id="6319"/>
    <lineage>
        <taxon>Eukaryota</taxon>
        <taxon>Metazoa</taxon>
        <taxon>Ecdysozoa</taxon>
        <taxon>Nematoda</taxon>
        <taxon>Chromadorea</taxon>
        <taxon>Rhabditida</taxon>
        <taxon>Rhabditina</taxon>
        <taxon>Rhabditomorpha</taxon>
        <taxon>Strongyloidea</taxon>
        <taxon>Trichostrongylidae</taxon>
        <taxon>Trichostrongylus</taxon>
    </lineage>
</organism>
<evidence type="ECO:0000313" key="3">
    <source>
        <dbReference type="EMBL" id="KAK5968619.1"/>
    </source>
</evidence>
<feature type="compositionally biased region" description="Basic and acidic residues" evidence="1">
    <location>
        <begin position="350"/>
        <end position="369"/>
    </location>
</feature>
<feature type="chain" id="PRO_5042811559" evidence="2">
    <location>
        <begin position="17"/>
        <end position="470"/>
    </location>
</feature>
<evidence type="ECO:0000313" key="4">
    <source>
        <dbReference type="Proteomes" id="UP001331761"/>
    </source>
</evidence>
<feature type="region of interest" description="Disordered" evidence="1">
    <location>
        <begin position="107"/>
        <end position="280"/>
    </location>
</feature>
<keyword evidence="4" id="KW-1185">Reference proteome</keyword>
<dbReference type="Proteomes" id="UP001331761">
    <property type="component" value="Unassembled WGS sequence"/>
</dbReference>
<dbReference type="AlphaFoldDB" id="A0AAN8F3M5"/>
<gene>
    <name evidence="3" type="ORF">GCK32_019372</name>
</gene>
<protein>
    <submittedName>
        <fullName evidence="3">Uncharacterized protein</fullName>
    </submittedName>
</protein>
<feature type="compositionally biased region" description="Polar residues" evidence="1">
    <location>
        <begin position="180"/>
        <end position="192"/>
    </location>
</feature>
<feature type="signal peptide" evidence="2">
    <location>
        <begin position="1"/>
        <end position="16"/>
    </location>
</feature>
<comment type="caution">
    <text evidence="3">The sequence shown here is derived from an EMBL/GenBank/DDBJ whole genome shotgun (WGS) entry which is preliminary data.</text>
</comment>
<feature type="region of interest" description="Disordered" evidence="1">
    <location>
        <begin position="322"/>
        <end position="390"/>
    </location>
</feature>
<name>A0AAN8F3M5_TRICO</name>
<feature type="compositionally biased region" description="Basic and acidic residues" evidence="1">
    <location>
        <begin position="322"/>
        <end position="333"/>
    </location>
</feature>
<feature type="compositionally biased region" description="Polar residues" evidence="1">
    <location>
        <begin position="258"/>
        <end position="271"/>
    </location>
</feature>
<evidence type="ECO:0000256" key="2">
    <source>
        <dbReference type="SAM" id="SignalP"/>
    </source>
</evidence>
<reference evidence="3 4" key="1">
    <citation type="submission" date="2019-10" db="EMBL/GenBank/DDBJ databases">
        <title>Assembly and Annotation for the nematode Trichostrongylus colubriformis.</title>
        <authorList>
            <person name="Martin J."/>
        </authorList>
    </citation>
    <scope>NUCLEOTIDE SEQUENCE [LARGE SCALE GENOMIC DNA]</scope>
    <source>
        <strain evidence="3">G859</strain>
        <tissue evidence="3">Whole worm</tissue>
    </source>
</reference>
<feature type="compositionally biased region" description="Basic and acidic residues" evidence="1">
    <location>
        <begin position="107"/>
        <end position="118"/>
    </location>
</feature>
<keyword evidence="2" id="KW-0732">Signal</keyword>
<dbReference type="EMBL" id="WIXE01021181">
    <property type="protein sequence ID" value="KAK5968619.1"/>
    <property type="molecule type" value="Genomic_DNA"/>
</dbReference>